<keyword evidence="3" id="KW-1185">Reference proteome</keyword>
<accession>A0ABR4C2P4</accession>
<protein>
    <submittedName>
        <fullName evidence="2">Uncharacterized protein</fullName>
    </submittedName>
</protein>
<keyword evidence="1" id="KW-0472">Membrane</keyword>
<evidence type="ECO:0000313" key="3">
    <source>
        <dbReference type="Proteomes" id="UP001595075"/>
    </source>
</evidence>
<evidence type="ECO:0000313" key="2">
    <source>
        <dbReference type="EMBL" id="KAL2063293.1"/>
    </source>
</evidence>
<keyword evidence="1" id="KW-1133">Transmembrane helix</keyword>
<name>A0ABR4C2P4_9HELO</name>
<sequence length="117" mass="13211">MKNKGSLIHRRFDLGHTFVWLVGWLAGLHWLRVLRYGSRTASIIGVVSSEENDFLYISAAGLDFFDSSLAAQGWDQGLMQVRCLVARKMVIVGISEILGFMAQDDNLDVELLKLRKK</sequence>
<keyword evidence="1" id="KW-0812">Transmembrane</keyword>
<dbReference type="Proteomes" id="UP001595075">
    <property type="component" value="Unassembled WGS sequence"/>
</dbReference>
<evidence type="ECO:0000256" key="1">
    <source>
        <dbReference type="SAM" id="Phobius"/>
    </source>
</evidence>
<dbReference type="EMBL" id="JAZHXI010000015">
    <property type="protein sequence ID" value="KAL2063293.1"/>
    <property type="molecule type" value="Genomic_DNA"/>
</dbReference>
<comment type="caution">
    <text evidence="2">The sequence shown here is derived from an EMBL/GenBank/DDBJ whole genome shotgun (WGS) entry which is preliminary data.</text>
</comment>
<feature type="transmembrane region" description="Helical" evidence="1">
    <location>
        <begin position="12"/>
        <end position="31"/>
    </location>
</feature>
<gene>
    <name evidence="2" type="ORF">VTL71DRAFT_5098</name>
</gene>
<organism evidence="2 3">
    <name type="scientific">Oculimacula yallundae</name>
    <dbReference type="NCBI Taxonomy" id="86028"/>
    <lineage>
        <taxon>Eukaryota</taxon>
        <taxon>Fungi</taxon>
        <taxon>Dikarya</taxon>
        <taxon>Ascomycota</taxon>
        <taxon>Pezizomycotina</taxon>
        <taxon>Leotiomycetes</taxon>
        <taxon>Helotiales</taxon>
        <taxon>Ploettnerulaceae</taxon>
        <taxon>Oculimacula</taxon>
    </lineage>
</organism>
<reference evidence="2 3" key="1">
    <citation type="journal article" date="2024" name="Commun. Biol.">
        <title>Comparative genomic analysis of thermophilic fungi reveals convergent evolutionary adaptations and gene losses.</title>
        <authorList>
            <person name="Steindorff A.S."/>
            <person name="Aguilar-Pontes M.V."/>
            <person name="Robinson A.J."/>
            <person name="Andreopoulos B."/>
            <person name="LaButti K."/>
            <person name="Kuo A."/>
            <person name="Mondo S."/>
            <person name="Riley R."/>
            <person name="Otillar R."/>
            <person name="Haridas S."/>
            <person name="Lipzen A."/>
            <person name="Grimwood J."/>
            <person name="Schmutz J."/>
            <person name="Clum A."/>
            <person name="Reid I.D."/>
            <person name="Moisan M.C."/>
            <person name="Butler G."/>
            <person name="Nguyen T.T.M."/>
            <person name="Dewar K."/>
            <person name="Conant G."/>
            <person name="Drula E."/>
            <person name="Henrissat B."/>
            <person name="Hansel C."/>
            <person name="Singer S."/>
            <person name="Hutchinson M.I."/>
            <person name="de Vries R.P."/>
            <person name="Natvig D.O."/>
            <person name="Powell A.J."/>
            <person name="Tsang A."/>
            <person name="Grigoriev I.V."/>
        </authorList>
    </citation>
    <scope>NUCLEOTIDE SEQUENCE [LARGE SCALE GENOMIC DNA]</scope>
    <source>
        <strain evidence="2 3">CBS 494.80</strain>
    </source>
</reference>
<proteinExistence type="predicted"/>